<evidence type="ECO:0000256" key="1">
    <source>
        <dbReference type="SAM" id="MobiDB-lite"/>
    </source>
</evidence>
<evidence type="ECO:0000313" key="2">
    <source>
        <dbReference type="Proteomes" id="UP000046395"/>
    </source>
</evidence>
<sequence>MFYRPTMKMCIPSSDSSPLFLAVQMTDQFRTALLWQPLCFQRQWNPPFVLIAFRENAEEEKEEKKVTSGGVTTTGGRLEKEVQWPLRRPPSADQMG</sequence>
<dbReference type="WBParaSite" id="TMUE_3000011274.1">
    <property type="protein sequence ID" value="TMUE_3000011274.1"/>
    <property type="gene ID" value="WBGene00301268"/>
</dbReference>
<keyword evidence="2" id="KW-1185">Reference proteome</keyword>
<feature type="region of interest" description="Disordered" evidence="1">
    <location>
        <begin position="59"/>
        <end position="96"/>
    </location>
</feature>
<reference evidence="3 4" key="3">
    <citation type="submission" date="2019-12" db="UniProtKB">
        <authorList>
            <consortium name="WormBaseParasite"/>
        </authorList>
    </citation>
    <scope>IDENTIFICATION</scope>
</reference>
<organism evidence="2 4">
    <name type="scientific">Trichuris muris</name>
    <name type="common">Mouse whipworm</name>
    <dbReference type="NCBI Taxonomy" id="70415"/>
    <lineage>
        <taxon>Eukaryota</taxon>
        <taxon>Metazoa</taxon>
        <taxon>Ecdysozoa</taxon>
        <taxon>Nematoda</taxon>
        <taxon>Enoplea</taxon>
        <taxon>Dorylaimia</taxon>
        <taxon>Trichinellida</taxon>
        <taxon>Trichuridae</taxon>
        <taxon>Trichuris</taxon>
    </lineage>
</organism>
<feature type="compositionally biased region" description="Low complexity" evidence="1">
    <location>
        <begin position="67"/>
        <end position="76"/>
    </location>
</feature>
<reference evidence="2" key="1">
    <citation type="submission" date="2013-11" db="EMBL/GenBank/DDBJ databases">
        <authorList>
            <person name="Aslett M."/>
        </authorList>
    </citation>
    <scope>NUCLEOTIDE SEQUENCE [LARGE SCALE GENOMIC DNA]</scope>
    <source>
        <strain evidence="2">Edinburgh</strain>
    </source>
</reference>
<dbReference type="WBParaSite" id="TMUE_3000011180.1">
    <property type="protein sequence ID" value="TMUE_3000011180.1"/>
    <property type="gene ID" value="WBGene00301202"/>
</dbReference>
<protein>
    <submittedName>
        <fullName evidence="3 4">Uncharacterized protein</fullName>
    </submittedName>
</protein>
<reference evidence="2" key="2">
    <citation type="submission" date="2014-03" db="EMBL/GenBank/DDBJ databases">
        <title>The whipworm genome and dual-species transcriptomics of an intimate host-pathogen interaction.</title>
        <authorList>
            <person name="Foth B.J."/>
            <person name="Tsai I.J."/>
            <person name="Reid A.J."/>
            <person name="Bancroft A.J."/>
            <person name="Nichol S."/>
            <person name="Tracey A."/>
            <person name="Holroyd N."/>
            <person name="Cotton J.A."/>
            <person name="Stanley E.J."/>
            <person name="Zarowiecki M."/>
            <person name="Liu J.Z."/>
            <person name="Huckvale T."/>
            <person name="Cooper P.J."/>
            <person name="Grencis R.K."/>
            <person name="Berriman M."/>
        </authorList>
    </citation>
    <scope>NUCLEOTIDE SEQUENCE [LARGE SCALE GENOMIC DNA]</scope>
    <source>
        <strain evidence="2">Edinburgh</strain>
    </source>
</reference>
<name>A0A5S6QVW4_TRIMR</name>
<dbReference type="AlphaFoldDB" id="A0A5S6QVW4"/>
<proteinExistence type="predicted"/>
<dbReference type="Proteomes" id="UP000046395">
    <property type="component" value="Unassembled WGS sequence"/>
</dbReference>
<accession>A0A5S6QVW4</accession>
<evidence type="ECO:0000313" key="4">
    <source>
        <dbReference type="WBParaSite" id="TMUE_3000011274.1"/>
    </source>
</evidence>
<evidence type="ECO:0000313" key="3">
    <source>
        <dbReference type="WBParaSite" id="TMUE_3000011180.1"/>
    </source>
</evidence>